<organism evidence="1 2">
    <name type="scientific">Aeribacillus alveayuensis</name>
    <dbReference type="NCBI Taxonomy" id="279215"/>
    <lineage>
        <taxon>Bacteria</taxon>
        <taxon>Bacillati</taxon>
        <taxon>Bacillota</taxon>
        <taxon>Bacilli</taxon>
        <taxon>Bacillales</taxon>
        <taxon>Bacillaceae</taxon>
        <taxon>Aeribacillus</taxon>
    </lineage>
</organism>
<name>A0ABT9VNM0_9BACI</name>
<reference evidence="1 2" key="1">
    <citation type="submission" date="2023-07" db="EMBL/GenBank/DDBJ databases">
        <title>Genomic Encyclopedia of Type Strains, Phase IV (KMG-IV): sequencing the most valuable type-strain genomes for metagenomic binning, comparative biology and taxonomic classification.</title>
        <authorList>
            <person name="Goeker M."/>
        </authorList>
    </citation>
    <scope>NUCLEOTIDE SEQUENCE [LARGE SCALE GENOMIC DNA]</scope>
    <source>
        <strain evidence="1 2">DSM 19092</strain>
    </source>
</reference>
<proteinExistence type="predicted"/>
<protein>
    <submittedName>
        <fullName evidence="1">Uncharacterized protein</fullName>
    </submittedName>
</protein>
<comment type="caution">
    <text evidence="1">The sequence shown here is derived from an EMBL/GenBank/DDBJ whole genome shotgun (WGS) entry which is preliminary data.</text>
</comment>
<dbReference type="EMBL" id="JAUSTR010000005">
    <property type="protein sequence ID" value="MDQ0162577.1"/>
    <property type="molecule type" value="Genomic_DNA"/>
</dbReference>
<dbReference type="InterPro" id="IPR058930">
    <property type="entry name" value="YwzD"/>
</dbReference>
<keyword evidence="2" id="KW-1185">Reference proteome</keyword>
<evidence type="ECO:0000313" key="1">
    <source>
        <dbReference type="EMBL" id="MDQ0162577.1"/>
    </source>
</evidence>
<gene>
    <name evidence="1" type="ORF">J2S06_001654</name>
</gene>
<evidence type="ECO:0000313" key="2">
    <source>
        <dbReference type="Proteomes" id="UP001225646"/>
    </source>
</evidence>
<sequence>MEEKTIKQEEFLKILLNAYVKGETLTNLTTKELLQFIEFDIKRMYAS</sequence>
<dbReference type="Pfam" id="PF26162">
    <property type="entry name" value="YwzD"/>
    <property type="match status" value="1"/>
</dbReference>
<accession>A0ABT9VNM0</accession>
<dbReference type="Proteomes" id="UP001225646">
    <property type="component" value="Unassembled WGS sequence"/>
</dbReference>